<feature type="domain" description="Sugar 3,4-ketoisomerase QdtA cupin" evidence="1">
    <location>
        <begin position="8"/>
        <end position="137"/>
    </location>
</feature>
<dbReference type="GO" id="GO:0016853">
    <property type="term" value="F:isomerase activity"/>
    <property type="evidence" value="ECO:0007669"/>
    <property type="project" value="UniProtKB-KW"/>
</dbReference>
<dbReference type="EMBL" id="CACRSU010000047">
    <property type="protein sequence ID" value="VYT43682.1"/>
    <property type="molecule type" value="Genomic_DNA"/>
</dbReference>
<dbReference type="RefSeq" id="WP_138292892.1">
    <property type="nucleotide sequence ID" value="NZ_BAABZC010000003.1"/>
</dbReference>
<dbReference type="InterPro" id="IPR008894">
    <property type="entry name" value="QdtA_cupin_dom"/>
</dbReference>
<name>A0A6N2WRM2_9BACE</name>
<dbReference type="Pfam" id="PF05523">
    <property type="entry name" value="FdtA"/>
    <property type="match status" value="1"/>
</dbReference>
<proteinExistence type="predicted"/>
<reference evidence="2" key="1">
    <citation type="submission" date="2019-11" db="EMBL/GenBank/DDBJ databases">
        <authorList>
            <person name="Feng L."/>
        </authorList>
    </citation>
    <scope>NUCLEOTIDE SEQUENCE</scope>
    <source>
        <strain evidence="2">BintestinalisLFYP9</strain>
    </source>
</reference>
<accession>A0A6N2WRM2</accession>
<protein>
    <submittedName>
        <fullName evidence="2">TDP-4-oxo-6-deoxy-alpha-D-glucose-3,4-oxoisomerase</fullName>
        <ecNumber evidence="2">5.3.2.3</ecNumber>
    </submittedName>
</protein>
<dbReference type="CDD" id="cd20292">
    <property type="entry name" value="cupin_QdtA-like"/>
    <property type="match status" value="1"/>
</dbReference>
<dbReference type="InterPro" id="IPR011051">
    <property type="entry name" value="RmlC_Cupin_sf"/>
</dbReference>
<keyword evidence="2" id="KW-0413">Isomerase</keyword>
<dbReference type="InterPro" id="IPR014710">
    <property type="entry name" value="RmlC-like_jellyroll"/>
</dbReference>
<dbReference type="SUPFAM" id="SSF51182">
    <property type="entry name" value="RmlC-like cupins"/>
    <property type="match status" value="1"/>
</dbReference>
<dbReference type="AlphaFoldDB" id="A0A6N2WRM2"/>
<evidence type="ECO:0000313" key="2">
    <source>
        <dbReference type="EMBL" id="VYT43682.1"/>
    </source>
</evidence>
<evidence type="ECO:0000259" key="1">
    <source>
        <dbReference type="Pfam" id="PF05523"/>
    </source>
</evidence>
<organism evidence="2">
    <name type="scientific">Bacteroides intestinalis</name>
    <dbReference type="NCBI Taxonomy" id="329854"/>
    <lineage>
        <taxon>Bacteria</taxon>
        <taxon>Pseudomonadati</taxon>
        <taxon>Bacteroidota</taxon>
        <taxon>Bacteroidia</taxon>
        <taxon>Bacteroidales</taxon>
        <taxon>Bacteroidaceae</taxon>
        <taxon>Bacteroides</taxon>
    </lineage>
</organism>
<gene>
    <name evidence="2" type="primary">fdtA_1</name>
    <name evidence="2" type="ORF">BILFYP9_03640</name>
</gene>
<dbReference type="EC" id="5.3.2.3" evidence="2"/>
<dbReference type="Gene3D" id="2.60.120.10">
    <property type="entry name" value="Jelly Rolls"/>
    <property type="match status" value="1"/>
</dbReference>
<sequence length="138" mass="15665">MKKSSVYDCTIIEFDQHHSNRKGNLTVVENAKTVPFDVKRTYYLYDVPGGESRGGHAHKELRQLIIAASGSFAVTLDDGNVKRTFTLNRPYQGLYVVPGIWRTLDDFSSGAVCLVLASHGYDEGDYIRDYNDFMEYKK</sequence>